<keyword evidence="5 12" id="KW-0457">Lysine biosynthesis</keyword>
<feature type="binding site" evidence="12">
    <location>
        <position position="233"/>
    </location>
    <ligand>
        <name>pyridoxal 5'-phosphate</name>
        <dbReference type="ChEBI" id="CHEBI:597326"/>
    </ligand>
</feature>
<comment type="pathway">
    <text evidence="8 12 14">Amino-acid biosynthesis; L-lysine biosynthesis via DAP pathway; L-lysine from DL-2,6-diaminopimelate: step 1/1.</text>
</comment>
<comment type="caution">
    <text evidence="17">The sequence shown here is derived from an EMBL/GenBank/DDBJ whole genome shotgun (WGS) entry which is preliminary data.</text>
</comment>
<dbReference type="SUPFAM" id="SSF51419">
    <property type="entry name" value="PLP-binding barrel"/>
    <property type="match status" value="1"/>
</dbReference>
<evidence type="ECO:0000256" key="2">
    <source>
        <dbReference type="ARBA" id="ARBA00022605"/>
    </source>
</evidence>
<dbReference type="InterPro" id="IPR022653">
    <property type="entry name" value="De-COase2_pyr-phos_BS"/>
</dbReference>
<evidence type="ECO:0000256" key="1">
    <source>
        <dbReference type="ARBA" id="ARBA00001933"/>
    </source>
</evidence>
<dbReference type="NCBIfam" id="TIGR01048">
    <property type="entry name" value="lysA"/>
    <property type="match status" value="1"/>
</dbReference>
<dbReference type="PROSITE" id="PS00879">
    <property type="entry name" value="ODR_DC_2_2"/>
    <property type="match status" value="1"/>
</dbReference>
<dbReference type="Proteomes" id="UP000036027">
    <property type="component" value="Unassembled WGS sequence"/>
</dbReference>
<evidence type="ECO:0000259" key="16">
    <source>
        <dbReference type="Pfam" id="PF02784"/>
    </source>
</evidence>
<evidence type="ECO:0000256" key="7">
    <source>
        <dbReference type="ARBA" id="ARBA00050464"/>
    </source>
</evidence>
<keyword evidence="2 12" id="KW-0028">Amino-acid biosynthesis</keyword>
<evidence type="ECO:0000256" key="6">
    <source>
        <dbReference type="ARBA" id="ARBA00023239"/>
    </source>
</evidence>
<dbReference type="InterPro" id="IPR022644">
    <property type="entry name" value="De-COase2_N"/>
</dbReference>
<evidence type="ECO:0000256" key="13">
    <source>
        <dbReference type="PIRSR" id="PIRSR600183-50"/>
    </source>
</evidence>
<dbReference type="InterPro" id="IPR022643">
    <property type="entry name" value="De-COase2_C"/>
</dbReference>
<feature type="domain" description="Orn/DAP/Arg decarboxylase 2 N-terminal" evidence="16">
    <location>
        <begin position="32"/>
        <end position="273"/>
    </location>
</feature>
<dbReference type="GO" id="GO:0008836">
    <property type="term" value="F:diaminopimelate decarboxylase activity"/>
    <property type="evidence" value="ECO:0007669"/>
    <property type="project" value="UniProtKB-UniRule"/>
</dbReference>
<feature type="binding site" evidence="12">
    <location>
        <position position="364"/>
    </location>
    <ligand>
        <name>substrate</name>
    </ligand>
</feature>
<dbReference type="UniPathway" id="UPA00034">
    <property type="reaction ID" value="UER00027"/>
</dbReference>
<dbReference type="GO" id="GO:0009089">
    <property type="term" value="P:lysine biosynthetic process via diaminopimelate"/>
    <property type="evidence" value="ECO:0007669"/>
    <property type="project" value="UniProtKB-UniRule"/>
</dbReference>
<evidence type="ECO:0000256" key="12">
    <source>
        <dbReference type="HAMAP-Rule" id="MF_02120"/>
    </source>
</evidence>
<dbReference type="RefSeq" id="WP_047761596.1">
    <property type="nucleotide sequence ID" value="NZ_CP091510.1"/>
</dbReference>
<organism evidence="17 18">
    <name type="scientific">Neisseria arctica</name>
    <dbReference type="NCBI Taxonomy" id="1470200"/>
    <lineage>
        <taxon>Bacteria</taxon>
        <taxon>Pseudomonadati</taxon>
        <taxon>Pseudomonadota</taxon>
        <taxon>Betaproteobacteria</taxon>
        <taxon>Neisseriales</taxon>
        <taxon>Neisseriaceae</taxon>
        <taxon>Neisseria</taxon>
    </lineage>
</organism>
<comment type="cofactor">
    <cofactor evidence="1 12 13 14">
        <name>pyridoxal 5'-phosphate</name>
        <dbReference type="ChEBI" id="CHEBI:597326"/>
    </cofactor>
</comment>
<dbReference type="PANTHER" id="PTHR43727">
    <property type="entry name" value="DIAMINOPIMELATE DECARBOXYLASE"/>
    <property type="match status" value="1"/>
</dbReference>
<evidence type="ECO:0000259" key="15">
    <source>
        <dbReference type="Pfam" id="PF00278"/>
    </source>
</evidence>
<comment type="subunit">
    <text evidence="12">Homodimer.</text>
</comment>
<feature type="binding site" evidence="12">
    <location>
        <position position="270"/>
    </location>
    <ligand>
        <name>substrate</name>
    </ligand>
</feature>
<dbReference type="HAMAP" id="MF_02120">
    <property type="entry name" value="LysA"/>
    <property type="match status" value="1"/>
</dbReference>
<feature type="modified residue" description="N6-(pyridoxal phosphate)lysine" evidence="12 13">
    <location>
        <position position="54"/>
    </location>
</feature>
<dbReference type="PRINTS" id="PR01179">
    <property type="entry name" value="ODADCRBXLASE"/>
</dbReference>
<dbReference type="PROSITE" id="PS00878">
    <property type="entry name" value="ODR_DC_2_1"/>
    <property type="match status" value="1"/>
</dbReference>
<evidence type="ECO:0000256" key="3">
    <source>
        <dbReference type="ARBA" id="ARBA00022793"/>
    </source>
</evidence>
<evidence type="ECO:0000256" key="5">
    <source>
        <dbReference type="ARBA" id="ARBA00023154"/>
    </source>
</evidence>
<sequence>MSEVLSCEQRSLAELADTFGTPLYVYSQAALDTAYQSYASAFSKLKPLVCYAVKANGNLSILKHLAAMGSGFDIVSGGELARVLAAGGSAGKTIFSGVGKSEAEIEFALNEGILCFNVESLPELDRINTVASRLGKTAPISLRINPDVDAKTHPYISTGLKANKFGIAYADALAAYRHAASLSHLKIVGIDCHIGSQLTDLSPLVEACERIMLLVDKLAAEGIELEHIDLGGGVGITYLDEKTPDLNAYADAVAKLWAGRPQKLVLEPGRSLVGNAGTLLTRVEFIKHGEEKNFIIVDAAMNDLMRPALYNAYHHIEVVASDNTAPIVADVVGPICETGDFIAKERTLACNPGDVLAIRSAGAYASSMASNYNSRNRAAEVLVNGQEAVLVRRRETYEQQLENELACLNR</sequence>
<dbReference type="PATRIC" id="fig|1470200.3.peg.754"/>
<comment type="function">
    <text evidence="12">Specifically catalyzes the decarboxylation of meso-diaminopimelate (meso-DAP) to L-lysine.</text>
</comment>
<dbReference type="GO" id="GO:0030170">
    <property type="term" value="F:pyridoxal phosphate binding"/>
    <property type="evidence" value="ECO:0007669"/>
    <property type="project" value="UniProtKB-UniRule"/>
</dbReference>
<protein>
    <recommendedName>
        <fullName evidence="11 12">Diaminopimelate decarboxylase</fullName>
        <shortName evidence="12">DAP decarboxylase</shortName>
        <shortName evidence="12">DAPDC</shortName>
        <ecNumber evidence="10 12">4.1.1.20</ecNumber>
    </recommendedName>
</protein>
<dbReference type="Gene3D" id="2.40.37.10">
    <property type="entry name" value="Lyase, Ornithine Decarboxylase, Chain A, domain 1"/>
    <property type="match status" value="1"/>
</dbReference>
<keyword evidence="18" id="KW-1185">Reference proteome</keyword>
<gene>
    <name evidence="12" type="primary">lysA</name>
    <name evidence="17" type="ORF">PL75_08990</name>
</gene>
<dbReference type="Gene3D" id="3.20.20.10">
    <property type="entry name" value="Alanine racemase"/>
    <property type="match status" value="1"/>
</dbReference>
<dbReference type="OrthoDB" id="9802241at2"/>
<dbReference type="InterPro" id="IPR009006">
    <property type="entry name" value="Ala_racemase/Decarboxylase_C"/>
</dbReference>
<proteinExistence type="inferred from homology"/>
<feature type="binding site" evidence="12">
    <location>
        <position position="364"/>
    </location>
    <ligand>
        <name>pyridoxal 5'-phosphate</name>
        <dbReference type="ChEBI" id="CHEBI:597326"/>
    </ligand>
</feature>
<reference evidence="17 18" key="1">
    <citation type="submission" date="2014-11" db="EMBL/GenBank/DDBJ databases">
        <title>Genome of a novel goose pathogen.</title>
        <authorList>
            <person name="Hansen C.M."/>
            <person name="Hueffer K."/>
            <person name="Choi S.C."/>
        </authorList>
    </citation>
    <scope>NUCLEOTIDE SEQUENCE [LARGE SCALE GENOMIC DNA]</scope>
    <source>
        <strain evidence="17 18">KH1503</strain>
    </source>
</reference>
<dbReference type="Pfam" id="PF00278">
    <property type="entry name" value="Orn_DAP_Arg_deC"/>
    <property type="match status" value="1"/>
</dbReference>
<feature type="domain" description="Orn/DAP/Arg decarboxylase 2 C-terminal" evidence="15">
    <location>
        <begin position="24"/>
        <end position="362"/>
    </location>
</feature>
<dbReference type="EMBL" id="JTDO01000015">
    <property type="protein sequence ID" value="KLT72283.1"/>
    <property type="molecule type" value="Genomic_DNA"/>
</dbReference>
<keyword evidence="3 12" id="KW-0210">Decarboxylase</keyword>
<dbReference type="InterPro" id="IPR002986">
    <property type="entry name" value="DAP_deCOOHase_LysA"/>
</dbReference>
<feature type="binding site" evidence="12">
    <location>
        <position position="310"/>
    </location>
    <ligand>
        <name>substrate</name>
    </ligand>
</feature>
<evidence type="ECO:0000256" key="14">
    <source>
        <dbReference type="RuleBase" id="RU003738"/>
    </source>
</evidence>
<feature type="active site" description="Proton donor" evidence="13">
    <location>
        <position position="336"/>
    </location>
</feature>
<evidence type="ECO:0000256" key="4">
    <source>
        <dbReference type="ARBA" id="ARBA00022898"/>
    </source>
</evidence>
<comment type="similarity">
    <text evidence="9 12">Belongs to the Orn/Lys/Arg decarboxylase class-II family. LysA subfamily.</text>
</comment>
<evidence type="ECO:0000313" key="17">
    <source>
        <dbReference type="EMBL" id="KLT72283.1"/>
    </source>
</evidence>
<feature type="binding site" evidence="12">
    <location>
        <position position="337"/>
    </location>
    <ligand>
        <name>substrate</name>
    </ligand>
</feature>
<feature type="binding site" evidence="12">
    <location>
        <begin position="267"/>
        <end position="270"/>
    </location>
    <ligand>
        <name>pyridoxal 5'-phosphate</name>
        <dbReference type="ChEBI" id="CHEBI:597326"/>
    </ligand>
</feature>
<dbReference type="EC" id="4.1.1.20" evidence="10 12"/>
<dbReference type="PRINTS" id="PR01181">
    <property type="entry name" value="DAPDCRBXLASE"/>
</dbReference>
<dbReference type="FunFam" id="2.40.37.10:FF:000003">
    <property type="entry name" value="Diaminopimelate decarboxylase"/>
    <property type="match status" value="1"/>
</dbReference>
<accession>A0A0J1C1Z9</accession>
<dbReference type="InterPro" id="IPR022657">
    <property type="entry name" value="De-COase2_CS"/>
</dbReference>
<dbReference type="CDD" id="cd06828">
    <property type="entry name" value="PLPDE_III_DapDC"/>
    <property type="match status" value="1"/>
</dbReference>
<dbReference type="FunFam" id="3.20.20.10:FF:000003">
    <property type="entry name" value="Diaminopimelate decarboxylase"/>
    <property type="match status" value="1"/>
</dbReference>
<feature type="binding site" evidence="12">
    <location>
        <position position="306"/>
    </location>
    <ligand>
        <name>substrate</name>
    </ligand>
</feature>
<keyword evidence="4 12" id="KW-0663">Pyridoxal phosphate</keyword>
<evidence type="ECO:0000256" key="10">
    <source>
        <dbReference type="ARBA" id="ARBA00066427"/>
    </source>
</evidence>
<dbReference type="AlphaFoldDB" id="A0A0J1C1Z9"/>
<dbReference type="PANTHER" id="PTHR43727:SF2">
    <property type="entry name" value="GROUP IV DECARBOXYLASE"/>
    <property type="match status" value="1"/>
</dbReference>
<evidence type="ECO:0000313" key="18">
    <source>
        <dbReference type="Proteomes" id="UP000036027"/>
    </source>
</evidence>
<dbReference type="Pfam" id="PF02784">
    <property type="entry name" value="Orn_Arg_deC_N"/>
    <property type="match status" value="1"/>
</dbReference>
<dbReference type="STRING" id="1470200.PL75_08990"/>
<comment type="catalytic activity">
    <reaction evidence="7 12 14">
        <text>meso-2,6-diaminopimelate + H(+) = L-lysine + CO2</text>
        <dbReference type="Rhea" id="RHEA:15101"/>
        <dbReference type="ChEBI" id="CHEBI:15378"/>
        <dbReference type="ChEBI" id="CHEBI:16526"/>
        <dbReference type="ChEBI" id="CHEBI:32551"/>
        <dbReference type="ChEBI" id="CHEBI:57791"/>
        <dbReference type="EC" id="4.1.1.20"/>
    </reaction>
</comment>
<evidence type="ECO:0000256" key="11">
    <source>
        <dbReference type="ARBA" id="ARBA00074972"/>
    </source>
</evidence>
<dbReference type="InterPro" id="IPR000183">
    <property type="entry name" value="Orn/DAP/Arg_de-COase"/>
</dbReference>
<keyword evidence="6 12" id="KW-0456">Lyase</keyword>
<name>A0A0J1C1Z9_9NEIS</name>
<dbReference type="SUPFAM" id="SSF50621">
    <property type="entry name" value="Alanine racemase C-terminal domain-like"/>
    <property type="match status" value="1"/>
</dbReference>
<evidence type="ECO:0000256" key="9">
    <source>
        <dbReference type="ARBA" id="ARBA00060983"/>
    </source>
</evidence>
<evidence type="ECO:0000256" key="8">
    <source>
        <dbReference type="ARBA" id="ARBA00060643"/>
    </source>
</evidence>
<dbReference type="InterPro" id="IPR029066">
    <property type="entry name" value="PLP-binding_barrel"/>
</dbReference>